<dbReference type="Pfam" id="PF00109">
    <property type="entry name" value="ketoacyl-synt"/>
    <property type="match status" value="1"/>
</dbReference>
<dbReference type="InterPro" id="IPR002364">
    <property type="entry name" value="Quin_OxRdtase/zeta-crystal_CS"/>
</dbReference>
<organism evidence="11 12">
    <name type="scientific">Azorhizobium caulinodans (strain ATCC 43989 / DSM 5975 / JCM 20966 / LMG 6465 / NBRC 14845 / NCIMB 13405 / ORS 571)</name>
    <dbReference type="NCBI Taxonomy" id="438753"/>
    <lineage>
        <taxon>Bacteria</taxon>
        <taxon>Pseudomonadati</taxon>
        <taxon>Pseudomonadota</taxon>
        <taxon>Alphaproteobacteria</taxon>
        <taxon>Hyphomicrobiales</taxon>
        <taxon>Xanthobacteraceae</taxon>
        <taxon>Azorhizobium</taxon>
    </lineage>
</organism>
<dbReference type="Proteomes" id="UP000000270">
    <property type="component" value="Chromosome"/>
</dbReference>
<dbReference type="InterPro" id="IPR020841">
    <property type="entry name" value="PKS_Beta-ketoAc_synthase_dom"/>
</dbReference>
<dbReference type="InterPro" id="IPR049552">
    <property type="entry name" value="PKS_DH_N"/>
</dbReference>
<evidence type="ECO:0000259" key="8">
    <source>
        <dbReference type="PROSITE" id="PS50075"/>
    </source>
</evidence>
<dbReference type="GO" id="GO:0006633">
    <property type="term" value="P:fatty acid biosynthetic process"/>
    <property type="evidence" value="ECO:0007669"/>
    <property type="project" value="InterPro"/>
</dbReference>
<dbReference type="KEGG" id="azc:AZC_0036"/>
<keyword evidence="1" id="KW-0596">Phosphopantetheine</keyword>
<dbReference type="InterPro" id="IPR013149">
    <property type="entry name" value="ADH-like_C"/>
</dbReference>
<dbReference type="InterPro" id="IPR013968">
    <property type="entry name" value="PKS_KR"/>
</dbReference>
<dbReference type="SUPFAM" id="SSF52151">
    <property type="entry name" value="FabD/lysophospholipase-like"/>
    <property type="match status" value="1"/>
</dbReference>
<dbReference type="GO" id="GO:0008270">
    <property type="term" value="F:zinc ion binding"/>
    <property type="evidence" value="ECO:0007669"/>
    <property type="project" value="InterPro"/>
</dbReference>
<dbReference type="Gene3D" id="3.30.70.3290">
    <property type="match status" value="1"/>
</dbReference>
<dbReference type="SMART" id="SM01294">
    <property type="entry name" value="PKS_PP_betabranch"/>
    <property type="match status" value="1"/>
</dbReference>
<dbReference type="InterPro" id="IPR013154">
    <property type="entry name" value="ADH-like_N"/>
</dbReference>
<dbReference type="STRING" id="438753.AZC_0036"/>
<dbReference type="GO" id="GO:0031177">
    <property type="term" value="F:phosphopantetheine binding"/>
    <property type="evidence" value="ECO:0007669"/>
    <property type="project" value="InterPro"/>
</dbReference>
<dbReference type="Pfam" id="PF16197">
    <property type="entry name" value="KAsynt_C_assoc"/>
    <property type="match status" value="1"/>
</dbReference>
<dbReference type="PROSITE" id="PS52019">
    <property type="entry name" value="PKS_MFAS_DH"/>
    <property type="match status" value="1"/>
</dbReference>
<dbReference type="CDD" id="cd05195">
    <property type="entry name" value="enoyl_red"/>
    <property type="match status" value="1"/>
</dbReference>
<dbReference type="SMART" id="SM00823">
    <property type="entry name" value="PKS_PP"/>
    <property type="match status" value="1"/>
</dbReference>
<keyword evidence="5" id="KW-0511">Multifunctional enzyme</keyword>
<dbReference type="SUPFAM" id="SSF53901">
    <property type="entry name" value="Thiolase-like"/>
    <property type="match status" value="1"/>
</dbReference>
<feature type="region of interest" description="C-terminal hotdog fold" evidence="7">
    <location>
        <begin position="1034"/>
        <end position="1179"/>
    </location>
</feature>
<dbReference type="eggNOG" id="COG1028">
    <property type="taxonomic scope" value="Bacteria"/>
</dbReference>
<evidence type="ECO:0000256" key="5">
    <source>
        <dbReference type="ARBA" id="ARBA00023268"/>
    </source>
</evidence>
<evidence type="ECO:0000259" key="10">
    <source>
        <dbReference type="PROSITE" id="PS52019"/>
    </source>
</evidence>
<dbReference type="EMBL" id="AP009384">
    <property type="protein sequence ID" value="BAF86034.1"/>
    <property type="molecule type" value="Genomic_DNA"/>
</dbReference>
<dbReference type="InterPro" id="IPR020806">
    <property type="entry name" value="PKS_PP-bd"/>
</dbReference>
<dbReference type="Pfam" id="PF00550">
    <property type="entry name" value="PP-binding"/>
    <property type="match status" value="1"/>
</dbReference>
<keyword evidence="12" id="KW-1185">Reference proteome</keyword>
<dbReference type="Pfam" id="PF14765">
    <property type="entry name" value="PS-DH"/>
    <property type="match status" value="1"/>
</dbReference>
<dbReference type="SMART" id="SM00827">
    <property type="entry name" value="PKS_AT"/>
    <property type="match status" value="1"/>
</dbReference>
<dbReference type="eggNOG" id="COG0604">
    <property type="taxonomic scope" value="Bacteria"/>
</dbReference>
<keyword evidence="4" id="KW-0521">NADP</keyword>
<feature type="active site" description="Proton acceptor; for dehydratase activity" evidence="7">
    <location>
        <position position="934"/>
    </location>
</feature>
<evidence type="ECO:0000256" key="6">
    <source>
        <dbReference type="ARBA" id="ARBA00023315"/>
    </source>
</evidence>
<dbReference type="Gene3D" id="3.90.180.10">
    <property type="entry name" value="Medium-chain alcohol dehydrogenases, catalytic domain"/>
    <property type="match status" value="1"/>
</dbReference>
<sequence>MGALRFKGPLRENPAGTTSTAIIGAACRLPGAPNEAAFRRLLKDGVCAVQPAPVGRWSVERFLHPRASEPGFSYSFAGGFLEAPFDFDPTVFGMSPREAAQMDPQQRLLLEVVWEALEDARIAPSSLAGTEVGVYVGASSLDHGNLLASDPAAIESHFMTGNTLSVVSNRISYAFDWHGPSFTVDTACSSSLVAFAQALSDLKAGRIDTAVVAGVNMLLTPASYIGFSRASMLSPTGLCRPFSAAGDGYVRSEGAVAFVLRRSDLAAPGSIRALAVAGGVNSDGRTSGIALPGVEGQRALLERLYGEARLRPDDIAFVEAHGTGTRIGDPVEATAIGSVLGRGRAAPLPIGSVKSNIGHLEPASGVAGILKAVQALETRELPPSLHLDELNPLIDFADLNLLPVREAVALDPAAPVLHAGVSSFGFGGTNAHIILASAPAVVPKAEPQAEAPQHLVISAATADALRAAAGAYADALSNGIDPERLAAAVAGGRETQRYRAVAVLDAADVVAAGLKELAETGTSKAVATGAAPAGAPKVCFVYSGNGAQAVGMGRTAYLRNAAFRQRFDEIDAAFKAIGAGGVKEDMFASDLDARIGLASVIQPLMFAVQAALSAALVAEGLKPDMVLGHSIGEVAAAEAAGAIDLLQAARIIHARATSQEGARGRGLMAVFAATRERMETFLDGFGREELEIAADNGPASITLSGATDALKRATKEARRQRIASRTLDMEYPFHSRFLDDTETAFRTAAGSVRARPATTAMISTVTGAPIGADLLGEDYWWRNVRAPVLFRDAIEAAAGMGATLFVEMGPRPILTSPITETLKEKGAVAAVLPSFTEADDREPRRDPVLWVVANARANGAPLPPAPGGAVDRTLPLPSYPWQRTTYHFQGTTAALDLFGGAAPRHPLIGGRLAEGMPEWRTFLDYEVVPYLADHVVGGEVVVPGAAIVEMVLAVARELRPEGPLGVEDCDIFQPLVLAPQAMREISVRYAAATGDVELFSRPRFGADEWTLHARGRLVDVAHAPRTPAKPRGRLIRATAEEIYARTEACGLGYGPAFRLAKSIKRDAKTIEVELKPADAGTGAFTRPQLLHPASLDAALHGLFLLIVMEPGVRRTYLPIRLGRLALFRDHPVVTAATITVDRHTDHSLKVHILLKDADGAVVAEVEDALLKSVVLSRTDPDDGFLYVERHRTARSGAVRDVVGEVLAGVKAVDLPTPSDAPLMLRAVLRAAAHRSLSRLADADGFIDWQALALTGRLAAPARAYAAMLAEELILAELATVDGEGVRLAPDSGLPEPARILRTLAADYAGASADLLLATRMAGALDEFLATGTPVAHRPEVLEQFAAQSALLSSAAEALVRAAEAVAKDETPRILIAEPDGRGLVAALLPLARSGRVRLTVGGLDAARLERLERRLPASVPVEMLLLDAAEGVPAGFDLALVAGWRLSGEDSATLLGRLAVQVKAGGALAVAQPAPDAVVDFLLGTEPDWFARSADPAFPVGRMPSTDETRSGLLAAGCRRVESVELADGGTLLVAEAPDVEAGAATGRTVRLLESDASLLANALAGAFAARGVVLEQADVAASLAPSDADLVLLADGAGANDRARIEDGVLRLARLLADQPEGAAKPRLWVVVRGAHTAPLDPVADALWGFARVATNEYADVDIRLVDVAPGLPEADAAARVAGLIAAPGTEREVLFDAEGAEVLRVRRGVPQATEALPDEAGLTLHFPRRGALDHFAWGQKPRTAPGRMDVEVEVEAAGLNFRDVMLAMGLLDDDVLDDGMAGAVFGFECAGRVARVGAGVTDLKPGDEVVGFASNAFSSHVTAPRRVFMPLPAGTTAESAASIPVAFLTAWYGLVELARLKRGDSVLIHGAAGGVGLAAIQIAKARGARVIATVSTPDKRALVELFGAQEVHDSRSLAFADAIRTAHGGVDVVLNSLSGEAMRASLKCLKPFGRFVELGKRDYVANTELGLRPFRRNLTYFGVDLDQLLAHDPKLVAKGLKDLARGFERGDYAPLPYRAFGADGIGEAFRLMQSAGHVGKIVVRPPAPAEVRAPATASAAFAPEGVQLVVGGAGGFGLETALWLADQGARTIVVASRRGALEEKDIARVETLRQRGVTFAVERVDASDRASVDALIARVAAAHGPIGGVYHTAMVLQDGLIRTIDADALDRVLAPKVDGARHLDAATRGQPVRQFVMFSSVSALIGNPGQGAYVAANAYLEGLARRRRAEGLPALAVGWGAIADAGVLTRDQSTAEQLERITGMTGMASAEALGRLGRLLAAGDALTEPVVYCARWQRAGLMRDLPILSTPAFAEVFAEEGGAGEAVELDLASLLAGKSDTEAQKVLGELIAARIARILRLSAQDVDLDRPFAEMGMDSLMALELSMSIEHEFGVNLPLVAITSVPNVRELSRRLLQSLRAPQAAEEIDADDRRLISMHGGDEADFSDVGERLASRRDQVTRVM</sequence>
<dbReference type="InterPro" id="IPR036736">
    <property type="entry name" value="ACP-like_sf"/>
</dbReference>
<evidence type="ECO:0000259" key="9">
    <source>
        <dbReference type="PROSITE" id="PS52004"/>
    </source>
</evidence>
<dbReference type="InterPro" id="IPR032821">
    <property type="entry name" value="PKS_assoc"/>
</dbReference>
<feature type="domain" description="Carrier" evidence="8">
    <location>
        <begin position="2344"/>
        <end position="2421"/>
    </location>
</feature>
<keyword evidence="6" id="KW-0012">Acyltransferase</keyword>
<dbReference type="Pfam" id="PF00107">
    <property type="entry name" value="ADH_zinc_N"/>
    <property type="match status" value="1"/>
</dbReference>
<evidence type="ECO:0000256" key="7">
    <source>
        <dbReference type="PROSITE-ProRule" id="PRU01363"/>
    </source>
</evidence>
<dbReference type="SUPFAM" id="SSF51735">
    <property type="entry name" value="NAD(P)-binding Rossmann-fold domains"/>
    <property type="match status" value="3"/>
</dbReference>
<dbReference type="InterPro" id="IPR057326">
    <property type="entry name" value="KR_dom"/>
</dbReference>
<dbReference type="RefSeq" id="WP_012168567.1">
    <property type="nucleotide sequence ID" value="NC_009937.1"/>
</dbReference>
<evidence type="ECO:0000313" key="11">
    <source>
        <dbReference type="EMBL" id="BAF86034.1"/>
    </source>
</evidence>
<dbReference type="SMART" id="SM00825">
    <property type="entry name" value="PKS_KS"/>
    <property type="match status" value="1"/>
</dbReference>
<dbReference type="InterPro" id="IPR006162">
    <property type="entry name" value="Ppantetheine_attach_site"/>
</dbReference>
<dbReference type="SMART" id="SM00826">
    <property type="entry name" value="PKS_DH"/>
    <property type="match status" value="1"/>
</dbReference>
<dbReference type="Gene3D" id="3.40.50.720">
    <property type="entry name" value="NAD(P)-binding Rossmann-like Domain"/>
    <property type="match status" value="3"/>
</dbReference>
<dbReference type="PROSITE" id="PS00606">
    <property type="entry name" value="KS3_1"/>
    <property type="match status" value="1"/>
</dbReference>
<dbReference type="GO" id="GO:0016491">
    <property type="term" value="F:oxidoreductase activity"/>
    <property type="evidence" value="ECO:0007669"/>
    <property type="project" value="InterPro"/>
</dbReference>
<dbReference type="SUPFAM" id="SSF55048">
    <property type="entry name" value="Probable ACP-binding domain of malonyl-CoA ACP transacylase"/>
    <property type="match status" value="1"/>
</dbReference>
<dbReference type="SMART" id="SM00829">
    <property type="entry name" value="PKS_ER"/>
    <property type="match status" value="1"/>
</dbReference>
<keyword evidence="11" id="KW-0812">Transmembrane</keyword>
<evidence type="ECO:0000256" key="4">
    <source>
        <dbReference type="ARBA" id="ARBA00022857"/>
    </source>
</evidence>
<dbReference type="InterPro" id="IPR016035">
    <property type="entry name" value="Acyl_Trfase/lysoPLipase"/>
</dbReference>
<dbReference type="InterPro" id="IPR050091">
    <property type="entry name" value="PKS_NRPS_Biosynth_Enz"/>
</dbReference>
<reference evidence="12" key="2">
    <citation type="submission" date="2007-04" db="EMBL/GenBank/DDBJ databases">
        <title>Complete genome sequence of the nitrogen-fixing bacterium Azorhizobium caulinodans ORS571.</title>
        <authorList>
            <person name="Lee K.B."/>
            <person name="Backer P.D."/>
            <person name="Aono T."/>
            <person name="Liu C.T."/>
            <person name="Suzuki S."/>
            <person name="Suzuki T."/>
            <person name="Kaneko T."/>
            <person name="Yamada M."/>
            <person name="Tabata S."/>
            <person name="Kupfer D.M."/>
            <person name="Najar F.Z."/>
            <person name="Wiley G.B."/>
            <person name="Roe B."/>
            <person name="Binnewies T."/>
            <person name="Ussery D."/>
            <person name="Vereecke D."/>
            <person name="Gevers D."/>
            <person name="Holsters M."/>
            <person name="Oyaizu H."/>
        </authorList>
    </citation>
    <scope>NUCLEOTIDE SEQUENCE [LARGE SCALE GENOMIC DNA]</scope>
    <source>
        <strain evidence="12">ATCC 43989 / DSM 5975 / JCM 20966 / LMG 6465 / NBRC 14845 / NCIMB 13405 / ORS 571</strain>
    </source>
</reference>
<accession>A8IG44</accession>
<dbReference type="InterPro" id="IPR011032">
    <property type="entry name" value="GroES-like_sf"/>
</dbReference>
<feature type="region of interest" description="N-terminal hotdog fold" evidence="7">
    <location>
        <begin position="905"/>
        <end position="1024"/>
    </location>
</feature>
<dbReference type="GO" id="GO:0004312">
    <property type="term" value="F:fatty acid synthase activity"/>
    <property type="evidence" value="ECO:0007669"/>
    <property type="project" value="TreeGrafter"/>
</dbReference>
<dbReference type="Pfam" id="PF08240">
    <property type="entry name" value="ADH_N"/>
    <property type="match status" value="1"/>
</dbReference>
<feature type="domain" description="Ketosynthase family 3 (KS3)" evidence="9">
    <location>
        <begin position="17"/>
        <end position="437"/>
    </location>
</feature>
<dbReference type="PROSITE" id="PS50075">
    <property type="entry name" value="CARRIER"/>
    <property type="match status" value="1"/>
</dbReference>
<protein>
    <submittedName>
        <fullName evidence="11">Putative fatty acid synthase transmembrane protein</fullName>
    </submittedName>
</protein>
<dbReference type="InterPro" id="IPR001227">
    <property type="entry name" value="Ac_transferase_dom_sf"/>
</dbReference>
<dbReference type="Pfam" id="PF08659">
    <property type="entry name" value="KR"/>
    <property type="match status" value="1"/>
</dbReference>
<evidence type="ECO:0000313" key="12">
    <source>
        <dbReference type="Proteomes" id="UP000000270"/>
    </source>
</evidence>
<dbReference type="InterPro" id="IPR049900">
    <property type="entry name" value="PKS_mFAS_DH"/>
</dbReference>
<evidence type="ECO:0000256" key="1">
    <source>
        <dbReference type="ARBA" id="ARBA00022450"/>
    </source>
</evidence>
<dbReference type="GO" id="GO:0004315">
    <property type="term" value="F:3-oxoacyl-[acyl-carrier-protein] synthase activity"/>
    <property type="evidence" value="ECO:0007669"/>
    <property type="project" value="InterPro"/>
</dbReference>
<reference evidence="11 12" key="6">
    <citation type="journal article" date="2011" name="Appl. Environ. Microbiol.">
        <title>Involvement of the azorhizobial chromosome partition gene (parA) in the onset of bacteroid differentiation during Sesbania rostrata stem nodule development.</title>
        <authorList>
            <person name="Liu CT."/>
            <person name="Lee KB."/>
            <person name="Wang YS."/>
            <person name="Peng MH."/>
            <person name="Lee KT."/>
            <person name="Suzuki S."/>
            <person name="Suzuki T."/>
            <person name="Oyaizu H."/>
        </authorList>
    </citation>
    <scope>NUCLEOTIDE SEQUENCE [LARGE SCALE GENOMIC DNA]</scope>
    <source>
        <strain evidence="12">ATCC 43989 / DSM 5975 / JCM 20966 / LMG 6465 / NBRC 14845 / NCIMB 13405 / ORS 571</strain>
    </source>
</reference>
<dbReference type="InterPro" id="IPR036291">
    <property type="entry name" value="NAD(P)-bd_dom_sf"/>
</dbReference>
<dbReference type="SMART" id="SM00822">
    <property type="entry name" value="PKS_KR"/>
    <property type="match status" value="1"/>
</dbReference>
<proteinExistence type="predicted"/>
<reference evidence="11 12" key="5">
    <citation type="journal article" date="2010" name="Appl. Environ. Microbiol.">
        <title>phrR-like gene praR of Azorhizobium caulinodans ORS571 is essential for symbiosis with Sesbania rostrata and is involved in expression of reb genes.</title>
        <authorList>
            <person name="Akiba N."/>
            <person name="Aono T."/>
            <person name="Toyazaki H."/>
            <person name="Sato S."/>
            <person name="Oyaizu H."/>
        </authorList>
    </citation>
    <scope>NUCLEOTIDE SEQUENCE [LARGE SCALE GENOMIC DNA]</scope>
    <source>
        <strain evidence="12">ATCC 43989 / DSM 5975 / JCM 20966 / LMG 6465 / NBRC 14845 / NCIMB 13405 / ORS 571</strain>
    </source>
</reference>
<dbReference type="Gene3D" id="3.10.129.110">
    <property type="entry name" value="Polyketide synthase dehydratase"/>
    <property type="match status" value="1"/>
</dbReference>
<dbReference type="PANTHER" id="PTHR43775:SF37">
    <property type="entry name" value="SI:DKEY-61P9.11"/>
    <property type="match status" value="1"/>
</dbReference>
<name>A8IG44_AZOC5</name>
<dbReference type="Gene3D" id="3.40.366.10">
    <property type="entry name" value="Malonyl-Coenzyme A Acyl Carrier Protein, domain 2"/>
    <property type="match status" value="1"/>
</dbReference>
<dbReference type="InterPro" id="IPR018201">
    <property type="entry name" value="Ketoacyl_synth_AS"/>
</dbReference>
<dbReference type="eggNOG" id="COG3321">
    <property type="taxonomic scope" value="Bacteria"/>
</dbReference>
<feature type="domain" description="PKS/mFAS DH" evidence="10">
    <location>
        <begin position="905"/>
        <end position="1179"/>
    </location>
</feature>
<gene>
    <name evidence="11" type="ordered locus">AZC_0036</name>
</gene>
<dbReference type="HOGENOM" id="CLU_000022_31_0_5"/>
<dbReference type="InterPro" id="IPR016036">
    <property type="entry name" value="Malonyl_transacylase_ACP-bd"/>
</dbReference>
<dbReference type="InterPro" id="IPR014043">
    <property type="entry name" value="Acyl_transferase_dom"/>
</dbReference>
<dbReference type="CDD" id="cd00833">
    <property type="entry name" value="PKS"/>
    <property type="match status" value="1"/>
</dbReference>
<dbReference type="Pfam" id="PF02801">
    <property type="entry name" value="Ketoacyl-synt_C"/>
    <property type="match status" value="1"/>
</dbReference>
<evidence type="ECO:0000256" key="3">
    <source>
        <dbReference type="ARBA" id="ARBA00022679"/>
    </source>
</evidence>
<dbReference type="InterPro" id="IPR042104">
    <property type="entry name" value="PKS_dehydratase_sf"/>
</dbReference>
<reference evidence="11 12" key="3">
    <citation type="journal article" date="2008" name="BMC Genomics">
        <title>The genome of the versatile nitrogen fixer Azorhizobium caulinodans ORS571.</title>
        <authorList>
            <person name="Lee KB."/>
            <person name="Backer P.D."/>
            <person name="Aono T."/>
            <person name="Liu CT."/>
            <person name="Suzuki S."/>
            <person name="Suzuki T."/>
            <person name="Kaneko T."/>
            <person name="Yamada M."/>
            <person name="Tabata S."/>
            <person name="Kupfer D.M."/>
            <person name="Najar F.Z."/>
            <person name="Wiley G.B."/>
            <person name="Roe B."/>
            <person name="Binnewies T.T."/>
            <person name="Ussery D.W."/>
            <person name="D'Haeze W."/>
            <person name="Herder J.D."/>
            <person name="Gevers D."/>
            <person name="Vereecke D."/>
            <person name="Holsters M."/>
            <person name="Oyaizu H."/>
        </authorList>
    </citation>
    <scope>NUCLEOTIDE SEQUENCE [LARGE SCALE GENOMIC DNA]</scope>
    <source>
        <strain evidence="12">ATCC 43989 / DSM 5975 / JCM 20966 / LMG 6465 / NBRC 14845 / NCIMB 13405 / ORS 571</strain>
    </source>
</reference>
<dbReference type="PROSITE" id="PS52004">
    <property type="entry name" value="KS3_2"/>
    <property type="match status" value="1"/>
</dbReference>
<keyword evidence="3" id="KW-0808">Transferase</keyword>
<dbReference type="InterPro" id="IPR016039">
    <property type="entry name" value="Thiolase-like"/>
</dbReference>
<dbReference type="InterPro" id="IPR014030">
    <property type="entry name" value="Ketoacyl_synth_N"/>
</dbReference>
<dbReference type="PROSITE" id="PS51257">
    <property type="entry name" value="PROKAR_LIPOPROTEIN"/>
    <property type="match status" value="1"/>
</dbReference>
<dbReference type="InterPro" id="IPR020843">
    <property type="entry name" value="ER"/>
</dbReference>
<dbReference type="InterPro" id="IPR020807">
    <property type="entry name" value="PKS_DH"/>
</dbReference>
<dbReference type="Pfam" id="PF21089">
    <property type="entry name" value="PKS_DH_N"/>
    <property type="match status" value="1"/>
</dbReference>
<dbReference type="InterPro" id="IPR009081">
    <property type="entry name" value="PP-bd_ACP"/>
</dbReference>
<dbReference type="InterPro" id="IPR049551">
    <property type="entry name" value="PKS_DH_C"/>
</dbReference>
<dbReference type="PROSITE" id="PS00012">
    <property type="entry name" value="PHOSPHOPANTETHEINE"/>
    <property type="match status" value="1"/>
</dbReference>
<dbReference type="PANTHER" id="PTHR43775">
    <property type="entry name" value="FATTY ACID SYNTHASE"/>
    <property type="match status" value="1"/>
</dbReference>
<feature type="active site" description="Proton donor; for dehydratase activity" evidence="7">
    <location>
        <position position="1096"/>
    </location>
</feature>
<dbReference type="Pfam" id="PF00698">
    <property type="entry name" value="Acyl_transf_1"/>
    <property type="match status" value="1"/>
</dbReference>
<dbReference type="Gene3D" id="3.40.47.10">
    <property type="match status" value="1"/>
</dbReference>
<reference evidence="11 12" key="4">
    <citation type="journal article" date="2009" name="Appl. Environ. Microbiol.">
        <title>Comparative genome-wide transcriptional profiling of Azorhizobium caulinodans ORS571 grown under free-living and symbiotic conditions.</title>
        <authorList>
            <person name="Tsukada S."/>
            <person name="Aono T."/>
            <person name="Akiba N."/>
            <person name="Lee KB."/>
            <person name="Liu CT."/>
            <person name="Toyazaki H."/>
            <person name="Oyaizu H."/>
        </authorList>
    </citation>
    <scope>NUCLEOTIDE SEQUENCE [LARGE SCALE GENOMIC DNA]</scope>
    <source>
        <strain evidence="12">ATCC 43989 / DSM 5975 / JCM 20966 / LMG 6465 / NBRC 14845 / NCIMB 13405 / ORS 571</strain>
    </source>
</reference>
<keyword evidence="2" id="KW-0597">Phosphoprotein</keyword>
<dbReference type="InterPro" id="IPR014031">
    <property type="entry name" value="Ketoacyl_synth_C"/>
</dbReference>
<dbReference type="PROSITE" id="PS01162">
    <property type="entry name" value="QOR_ZETA_CRYSTAL"/>
    <property type="match status" value="1"/>
</dbReference>
<evidence type="ECO:0000256" key="2">
    <source>
        <dbReference type="ARBA" id="ARBA00022553"/>
    </source>
</evidence>
<dbReference type="Gene3D" id="1.10.1200.10">
    <property type="entry name" value="ACP-like"/>
    <property type="match status" value="1"/>
</dbReference>
<keyword evidence="11" id="KW-0472">Membrane</keyword>
<dbReference type="SUPFAM" id="SSF47336">
    <property type="entry name" value="ACP-like"/>
    <property type="match status" value="1"/>
</dbReference>
<reference evidence="11 12" key="1">
    <citation type="journal article" date="2007" name="Appl. Environ. Microbiol.">
        <title>Rhizobial factors required for stem nodule maturation and maintenance in Sesbania rostrata-Azorhizobium caulinodans ORS571 symbiosis.</title>
        <authorList>
            <person name="Suzuki S."/>
            <person name="Aono T."/>
            <person name="Lee KB."/>
            <person name="Suzuki T."/>
            <person name="Liu CT."/>
            <person name="Miwa H."/>
            <person name="Wakao S."/>
            <person name="Iki T."/>
            <person name="Oyaizu H."/>
        </authorList>
    </citation>
    <scope>NUCLEOTIDE SEQUENCE [LARGE SCALE GENOMIC DNA]</scope>
    <source>
        <strain evidence="12">ATCC 43989 / DSM 5975 / JCM 20966 / LMG 6465 / NBRC 14845 / NCIMB 13405 / ORS 571</strain>
    </source>
</reference>
<dbReference type="FunFam" id="3.40.50.720:FF:000209">
    <property type="entry name" value="Polyketide synthase Pks12"/>
    <property type="match status" value="1"/>
</dbReference>
<dbReference type="SUPFAM" id="SSF50129">
    <property type="entry name" value="GroES-like"/>
    <property type="match status" value="1"/>
</dbReference>